<evidence type="ECO:0000256" key="5">
    <source>
        <dbReference type="ARBA" id="ARBA00022989"/>
    </source>
</evidence>
<keyword evidence="4 9" id="KW-0812">Transmembrane</keyword>
<feature type="transmembrane region" description="Helical" evidence="9">
    <location>
        <begin position="23"/>
        <end position="40"/>
    </location>
</feature>
<proteinExistence type="predicted"/>
<keyword evidence="3" id="KW-0808">Transferase</keyword>
<evidence type="ECO:0000256" key="1">
    <source>
        <dbReference type="ARBA" id="ARBA00004127"/>
    </source>
</evidence>
<feature type="binding site" evidence="8">
    <location>
        <position position="108"/>
    </location>
    <ligand>
        <name>UDP-alpha-D-glucose</name>
        <dbReference type="ChEBI" id="CHEBI:58885"/>
    </ligand>
</feature>
<feature type="binding site" evidence="8">
    <location>
        <position position="107"/>
    </location>
    <ligand>
        <name>UDP-alpha-D-glucose</name>
        <dbReference type="ChEBI" id="CHEBI:58885"/>
    </ligand>
</feature>
<keyword evidence="11" id="KW-1185">Reference proteome</keyword>
<keyword evidence="2" id="KW-0328">Glycosyltransferase</keyword>
<dbReference type="EMBL" id="NBSK02000005">
    <property type="protein sequence ID" value="KAJ0204773.1"/>
    <property type="molecule type" value="Genomic_DNA"/>
</dbReference>
<feature type="binding site" evidence="8">
    <location>
        <position position="137"/>
    </location>
    <ligand>
        <name>UDP-alpha-D-glucose</name>
        <dbReference type="ChEBI" id="CHEBI:58885"/>
    </ligand>
</feature>
<accession>A0A9R1VHE1</accession>
<keyword evidence="6 9" id="KW-0472">Membrane</keyword>
<dbReference type="FunFam" id="3.90.550.10:FF:000194">
    <property type="entry name" value="Cellulose synthase-like protein G2 isoform A"/>
    <property type="match status" value="1"/>
</dbReference>
<dbReference type="GO" id="GO:0030244">
    <property type="term" value="P:cellulose biosynthetic process"/>
    <property type="evidence" value="ECO:0007669"/>
    <property type="project" value="InterPro"/>
</dbReference>
<protein>
    <recommendedName>
        <fullName evidence="12">Cellulose synthase</fullName>
    </recommendedName>
</protein>
<dbReference type="PANTHER" id="PTHR13301">
    <property type="entry name" value="X-BOX TRANSCRIPTION FACTOR-RELATED"/>
    <property type="match status" value="1"/>
</dbReference>
<keyword evidence="7" id="KW-0961">Cell wall biogenesis/degradation</keyword>
<evidence type="ECO:0000256" key="2">
    <source>
        <dbReference type="ARBA" id="ARBA00022676"/>
    </source>
</evidence>
<evidence type="ECO:0000313" key="10">
    <source>
        <dbReference type="EMBL" id="KAJ0204773.1"/>
    </source>
</evidence>
<evidence type="ECO:0000256" key="3">
    <source>
        <dbReference type="ARBA" id="ARBA00022679"/>
    </source>
</evidence>
<dbReference type="Proteomes" id="UP000235145">
    <property type="component" value="Unassembled WGS sequence"/>
</dbReference>
<comment type="subcellular location">
    <subcellularLocation>
        <location evidence="1">Endomembrane system</location>
        <topology evidence="1">Multi-pass membrane protein</topology>
    </subcellularLocation>
</comment>
<reference evidence="10 11" key="1">
    <citation type="journal article" date="2017" name="Nat. Commun.">
        <title>Genome assembly with in vitro proximity ligation data and whole-genome triplication in lettuce.</title>
        <authorList>
            <person name="Reyes-Chin-Wo S."/>
            <person name="Wang Z."/>
            <person name="Yang X."/>
            <person name="Kozik A."/>
            <person name="Arikit S."/>
            <person name="Song C."/>
            <person name="Xia L."/>
            <person name="Froenicke L."/>
            <person name="Lavelle D.O."/>
            <person name="Truco M.J."/>
            <person name="Xia R."/>
            <person name="Zhu S."/>
            <person name="Xu C."/>
            <person name="Xu H."/>
            <person name="Xu X."/>
            <person name="Cox K."/>
            <person name="Korf I."/>
            <person name="Meyers B.C."/>
            <person name="Michelmore R.W."/>
        </authorList>
    </citation>
    <scope>NUCLEOTIDE SEQUENCE [LARGE SCALE GENOMIC DNA]</scope>
    <source>
        <strain evidence="11">cv. Salinas</strain>
        <tissue evidence="10">Seedlings</tissue>
    </source>
</reference>
<dbReference type="GO" id="GO:0071555">
    <property type="term" value="P:cell wall organization"/>
    <property type="evidence" value="ECO:0007669"/>
    <property type="project" value="UniProtKB-KW"/>
</dbReference>
<evidence type="ECO:0000256" key="6">
    <source>
        <dbReference type="ARBA" id="ARBA00023136"/>
    </source>
</evidence>
<evidence type="ECO:0008006" key="12">
    <source>
        <dbReference type="Google" id="ProtNLM"/>
    </source>
</evidence>
<organism evidence="10 11">
    <name type="scientific">Lactuca sativa</name>
    <name type="common">Garden lettuce</name>
    <dbReference type="NCBI Taxonomy" id="4236"/>
    <lineage>
        <taxon>Eukaryota</taxon>
        <taxon>Viridiplantae</taxon>
        <taxon>Streptophyta</taxon>
        <taxon>Embryophyta</taxon>
        <taxon>Tracheophyta</taxon>
        <taxon>Spermatophyta</taxon>
        <taxon>Magnoliopsida</taxon>
        <taxon>eudicotyledons</taxon>
        <taxon>Gunneridae</taxon>
        <taxon>Pentapetalae</taxon>
        <taxon>asterids</taxon>
        <taxon>campanulids</taxon>
        <taxon>Asterales</taxon>
        <taxon>Asteraceae</taxon>
        <taxon>Cichorioideae</taxon>
        <taxon>Cichorieae</taxon>
        <taxon>Lactucinae</taxon>
        <taxon>Lactuca</taxon>
    </lineage>
</organism>
<dbReference type="Gene3D" id="3.90.550.10">
    <property type="entry name" value="Spore Coat Polysaccharide Biosynthesis Protein SpsA, Chain A"/>
    <property type="match status" value="1"/>
</dbReference>
<dbReference type="GO" id="GO:0016020">
    <property type="term" value="C:membrane"/>
    <property type="evidence" value="ECO:0007669"/>
    <property type="project" value="InterPro"/>
</dbReference>
<dbReference type="AlphaFoldDB" id="A0A9R1VHE1"/>
<evidence type="ECO:0000256" key="9">
    <source>
        <dbReference type="SAM" id="Phobius"/>
    </source>
</evidence>
<dbReference type="InterPro" id="IPR005150">
    <property type="entry name" value="Cellulose_synth"/>
</dbReference>
<evidence type="ECO:0000256" key="4">
    <source>
        <dbReference type="ARBA" id="ARBA00022692"/>
    </source>
</evidence>
<evidence type="ECO:0000313" key="11">
    <source>
        <dbReference type="Proteomes" id="UP000235145"/>
    </source>
</evidence>
<feature type="transmembrane region" description="Helical" evidence="9">
    <location>
        <begin position="52"/>
        <end position="70"/>
    </location>
</feature>
<dbReference type="Pfam" id="PF03552">
    <property type="entry name" value="Cellulose_synt"/>
    <property type="match status" value="1"/>
</dbReference>
<dbReference type="InterPro" id="IPR029044">
    <property type="entry name" value="Nucleotide-diphossugar_trans"/>
</dbReference>
<sequence>MAAATMSLNSCSVQQPRAAAQRLHMLLHFTATVAILYYRITNLIHGDVPTLPWVLMTVSEFIFSFIWFLTQAFRWRPVARTVALHNLPDDDQLPKVDVFICTADPSKEPTVEVMNTVLSAMGLDYPSEKLAVYLSDDGGAPSTVYAMKEACSFAKEWLPFCRKYGVKSRCPEWFFSSYGHDELLFRSQEFEEDEHNMKLAYEQFKENVERKTNGASAVNDRPPHIEVWFLDSFQR</sequence>
<evidence type="ECO:0000256" key="7">
    <source>
        <dbReference type="ARBA" id="ARBA00023316"/>
    </source>
</evidence>
<dbReference type="GO" id="GO:0012505">
    <property type="term" value="C:endomembrane system"/>
    <property type="evidence" value="ECO:0007669"/>
    <property type="project" value="UniProtKB-SubCell"/>
</dbReference>
<dbReference type="GO" id="GO:0016760">
    <property type="term" value="F:cellulose synthase (UDP-forming) activity"/>
    <property type="evidence" value="ECO:0007669"/>
    <property type="project" value="InterPro"/>
</dbReference>
<keyword evidence="5 9" id="KW-1133">Transmembrane helix</keyword>
<name>A0A9R1VHE1_LACSA</name>
<evidence type="ECO:0000256" key="8">
    <source>
        <dbReference type="PIRSR" id="PIRSR605150-2"/>
    </source>
</evidence>
<gene>
    <name evidence="10" type="ORF">LSAT_V11C500254980</name>
</gene>
<comment type="caution">
    <text evidence="10">The sequence shown here is derived from an EMBL/GenBank/DDBJ whole genome shotgun (WGS) entry which is preliminary data.</text>
</comment>